<dbReference type="InterPro" id="IPR000100">
    <property type="entry name" value="RNase_P"/>
</dbReference>
<dbReference type="EC" id="3.1.26.5" evidence="7 8"/>
<dbReference type="RefSeq" id="WP_308418530.1">
    <property type="nucleotide sequence ID" value="NZ_BMFH01000001.1"/>
</dbReference>
<reference evidence="10" key="1">
    <citation type="journal article" date="2019" name="Int. J. Syst. Evol. Microbiol.">
        <title>The Global Catalogue of Microorganisms (GCM) 10K type strain sequencing project: providing services to taxonomists for standard genome sequencing and annotation.</title>
        <authorList>
            <consortium name="The Broad Institute Genomics Platform"/>
            <consortium name="The Broad Institute Genome Sequencing Center for Infectious Disease"/>
            <person name="Wu L."/>
            <person name="Ma J."/>
        </authorList>
    </citation>
    <scope>NUCLEOTIDE SEQUENCE [LARGE SCALE GENOMIC DNA]</scope>
    <source>
        <strain evidence="10">CGMCC 1.12606</strain>
    </source>
</reference>
<keyword evidence="3 7" id="KW-0540">Nuclease</keyword>
<dbReference type="Gene3D" id="3.30.230.10">
    <property type="match status" value="1"/>
</dbReference>
<dbReference type="PROSITE" id="PS00648">
    <property type="entry name" value="RIBONUCLEASE_P"/>
    <property type="match status" value="1"/>
</dbReference>
<dbReference type="SUPFAM" id="SSF54211">
    <property type="entry name" value="Ribosomal protein S5 domain 2-like"/>
    <property type="match status" value="1"/>
</dbReference>
<evidence type="ECO:0000256" key="4">
    <source>
        <dbReference type="ARBA" id="ARBA00022759"/>
    </source>
</evidence>
<dbReference type="PANTHER" id="PTHR33992">
    <property type="entry name" value="RIBONUCLEASE P PROTEIN COMPONENT"/>
    <property type="match status" value="1"/>
</dbReference>
<evidence type="ECO:0000256" key="6">
    <source>
        <dbReference type="ARBA" id="ARBA00022884"/>
    </source>
</evidence>
<evidence type="ECO:0000313" key="10">
    <source>
        <dbReference type="Proteomes" id="UP000625780"/>
    </source>
</evidence>
<comment type="caution">
    <text evidence="9">The sequence shown here is derived from an EMBL/GenBank/DDBJ whole genome shotgun (WGS) entry which is preliminary data.</text>
</comment>
<evidence type="ECO:0000256" key="3">
    <source>
        <dbReference type="ARBA" id="ARBA00022722"/>
    </source>
</evidence>
<name>A0ABQ1QYJ8_9FLAO</name>
<dbReference type="Pfam" id="PF00825">
    <property type="entry name" value="Ribonuclease_P"/>
    <property type="match status" value="1"/>
</dbReference>
<proteinExistence type="inferred from homology"/>
<evidence type="ECO:0000256" key="5">
    <source>
        <dbReference type="ARBA" id="ARBA00022801"/>
    </source>
</evidence>
<dbReference type="NCBIfam" id="TIGR00188">
    <property type="entry name" value="rnpA"/>
    <property type="match status" value="1"/>
</dbReference>
<gene>
    <name evidence="7 9" type="primary">rnpA</name>
    <name evidence="9" type="ORF">GCM10011361_16160</name>
</gene>
<keyword evidence="2 7" id="KW-0819">tRNA processing</keyword>
<dbReference type="EMBL" id="BMFH01000001">
    <property type="protein sequence ID" value="GGD50300.1"/>
    <property type="molecule type" value="Genomic_DNA"/>
</dbReference>
<organism evidence="9 10">
    <name type="scientific">Muriicola marianensis</name>
    <dbReference type="NCBI Taxonomy" id="1324801"/>
    <lineage>
        <taxon>Bacteria</taxon>
        <taxon>Pseudomonadati</taxon>
        <taxon>Bacteroidota</taxon>
        <taxon>Flavobacteriia</taxon>
        <taxon>Flavobacteriales</taxon>
        <taxon>Flavobacteriaceae</taxon>
        <taxon>Muriicola</taxon>
    </lineage>
</organism>
<dbReference type="HAMAP" id="MF_00227">
    <property type="entry name" value="RNase_P"/>
    <property type="match status" value="1"/>
</dbReference>
<dbReference type="PANTHER" id="PTHR33992:SF1">
    <property type="entry name" value="RIBONUCLEASE P PROTEIN COMPONENT"/>
    <property type="match status" value="1"/>
</dbReference>
<evidence type="ECO:0000313" key="9">
    <source>
        <dbReference type="EMBL" id="GGD50300.1"/>
    </source>
</evidence>
<evidence type="ECO:0000256" key="7">
    <source>
        <dbReference type="HAMAP-Rule" id="MF_00227"/>
    </source>
</evidence>
<accession>A0ABQ1QYJ8</accession>
<protein>
    <recommendedName>
        <fullName evidence="7 8">Ribonuclease P protein component</fullName>
        <shortName evidence="7">RNase P protein</shortName>
        <shortName evidence="7">RNaseP protein</shortName>
        <ecNumber evidence="7 8">3.1.26.5</ecNumber>
    </recommendedName>
    <alternativeName>
        <fullName evidence="7">Protein C5</fullName>
    </alternativeName>
</protein>
<keyword evidence="10" id="KW-1185">Reference proteome</keyword>
<comment type="similarity">
    <text evidence="7">Belongs to the RnpA family.</text>
</comment>
<dbReference type="Proteomes" id="UP000625780">
    <property type="component" value="Unassembled WGS sequence"/>
</dbReference>
<keyword evidence="4 7" id="KW-0255">Endonuclease</keyword>
<keyword evidence="5 7" id="KW-0378">Hydrolase</keyword>
<keyword evidence="6 7" id="KW-0694">RNA-binding</keyword>
<comment type="subunit">
    <text evidence="7">Consists of a catalytic RNA component (M1 or rnpB) and a protein subunit.</text>
</comment>
<comment type="function">
    <text evidence="1 7">RNaseP catalyzes the removal of the 5'-leader sequence from pre-tRNA to produce the mature 5'-terminus. It can also cleave other RNA substrates such as 4.5S RNA. The protein component plays an auxiliary but essential role in vivo by binding to the 5'-leader sequence and broadening the substrate specificity of the ribozyme.</text>
</comment>
<sequence>MTIIIPVSHAISHYFYPLMRFTFPKEEKLKREKQIREVFDKGTSVTVFPLKMIYLRTENKISKFQVGFTVPKKNFRKAVERNRMKRLLRESYRLNKHLIFNRTEGSYAFMFLYLGKEMTSLQDVETAMCKVFDKFLKRIDDGKVDP</sequence>
<evidence type="ECO:0000256" key="2">
    <source>
        <dbReference type="ARBA" id="ARBA00022694"/>
    </source>
</evidence>
<evidence type="ECO:0000256" key="1">
    <source>
        <dbReference type="ARBA" id="ARBA00002663"/>
    </source>
</evidence>
<dbReference type="InterPro" id="IPR020568">
    <property type="entry name" value="Ribosomal_Su5_D2-typ_SF"/>
</dbReference>
<evidence type="ECO:0000256" key="8">
    <source>
        <dbReference type="NCBIfam" id="TIGR00188"/>
    </source>
</evidence>
<comment type="catalytic activity">
    <reaction evidence="7">
        <text>Endonucleolytic cleavage of RNA, removing 5'-extranucleotides from tRNA precursor.</text>
        <dbReference type="EC" id="3.1.26.5"/>
    </reaction>
</comment>
<dbReference type="InterPro" id="IPR014721">
    <property type="entry name" value="Ribsml_uS5_D2-typ_fold_subgr"/>
</dbReference>
<dbReference type="InterPro" id="IPR020539">
    <property type="entry name" value="RNase_P_CS"/>
</dbReference>